<feature type="compositionally biased region" description="Basic and acidic residues" evidence="1">
    <location>
        <begin position="24"/>
        <end position="36"/>
    </location>
</feature>
<evidence type="ECO:0000256" key="2">
    <source>
        <dbReference type="SAM" id="SignalP"/>
    </source>
</evidence>
<protein>
    <recommendedName>
        <fullName evidence="5">Secreted protein</fullName>
    </recommendedName>
</protein>
<evidence type="ECO:0000313" key="4">
    <source>
        <dbReference type="Proteomes" id="UP000321484"/>
    </source>
</evidence>
<name>A0A511Z1W8_9CELL</name>
<comment type="caution">
    <text evidence="3">The sequence shown here is derived from an EMBL/GenBank/DDBJ whole genome shotgun (WGS) entry which is preliminary data.</text>
</comment>
<evidence type="ECO:0000256" key="1">
    <source>
        <dbReference type="SAM" id="MobiDB-lite"/>
    </source>
</evidence>
<feature type="region of interest" description="Disordered" evidence="1">
    <location>
        <begin position="24"/>
        <end position="94"/>
    </location>
</feature>
<gene>
    <name evidence="3" type="ORF">AFE02nite_31100</name>
</gene>
<feature type="compositionally biased region" description="Low complexity" evidence="1">
    <location>
        <begin position="84"/>
        <end position="94"/>
    </location>
</feature>
<keyword evidence="2" id="KW-0732">Signal</keyword>
<keyword evidence="4" id="KW-1185">Reference proteome</keyword>
<proteinExistence type="predicted"/>
<accession>A0A511Z1W8</accession>
<evidence type="ECO:0000313" key="3">
    <source>
        <dbReference type="EMBL" id="GEN81376.1"/>
    </source>
</evidence>
<evidence type="ECO:0008006" key="5">
    <source>
        <dbReference type="Google" id="ProtNLM"/>
    </source>
</evidence>
<reference evidence="3 4" key="1">
    <citation type="submission" date="2019-07" db="EMBL/GenBank/DDBJ databases">
        <title>Whole genome shotgun sequence of Actinotalea fermentans NBRC 105374.</title>
        <authorList>
            <person name="Hosoyama A."/>
            <person name="Uohara A."/>
            <person name="Ohji S."/>
            <person name="Ichikawa N."/>
        </authorList>
    </citation>
    <scope>NUCLEOTIDE SEQUENCE [LARGE SCALE GENOMIC DNA]</scope>
    <source>
        <strain evidence="3 4">NBRC 105374</strain>
    </source>
</reference>
<feature type="chain" id="PRO_5039475273" description="Secreted protein" evidence="2">
    <location>
        <begin position="21"/>
        <end position="94"/>
    </location>
</feature>
<sequence length="94" mass="9962">MTVLVTVPVTVLVTVLAVTAAARHEPHHAEHAERAGQQEPPADRLLPAGAEHDEEDGDGGAPDEHVPAVGTQVVVHRGPFVAEPRPSSSSRMRR</sequence>
<dbReference type="EMBL" id="BJYK01000011">
    <property type="protein sequence ID" value="GEN81376.1"/>
    <property type="molecule type" value="Genomic_DNA"/>
</dbReference>
<dbReference type="AlphaFoldDB" id="A0A511Z1W8"/>
<feature type="signal peptide" evidence="2">
    <location>
        <begin position="1"/>
        <end position="20"/>
    </location>
</feature>
<organism evidence="3 4">
    <name type="scientific">Actinotalea fermentans</name>
    <dbReference type="NCBI Taxonomy" id="43671"/>
    <lineage>
        <taxon>Bacteria</taxon>
        <taxon>Bacillati</taxon>
        <taxon>Actinomycetota</taxon>
        <taxon>Actinomycetes</taxon>
        <taxon>Micrococcales</taxon>
        <taxon>Cellulomonadaceae</taxon>
        <taxon>Actinotalea</taxon>
    </lineage>
</organism>
<dbReference type="Proteomes" id="UP000321484">
    <property type="component" value="Unassembled WGS sequence"/>
</dbReference>